<accession>A0A4Q7L264</accession>
<dbReference type="AlphaFoldDB" id="A0A4Q7L264"/>
<comment type="caution">
    <text evidence="1">The sequence shown here is derived from an EMBL/GenBank/DDBJ whole genome shotgun (WGS) entry which is preliminary data.</text>
</comment>
<dbReference type="OrthoDB" id="5198651at2"/>
<protein>
    <recommendedName>
        <fullName evidence="3">J domain-containing protein</fullName>
    </recommendedName>
</protein>
<dbReference type="SUPFAM" id="SSF46565">
    <property type="entry name" value="Chaperone J-domain"/>
    <property type="match status" value="1"/>
</dbReference>
<dbReference type="RefSeq" id="WP_130343450.1">
    <property type="nucleotide sequence ID" value="NZ_SGWQ01000002.1"/>
</dbReference>
<organism evidence="1 2">
    <name type="scientific">Herbihabitans rhizosphaerae</name>
    <dbReference type="NCBI Taxonomy" id="1872711"/>
    <lineage>
        <taxon>Bacteria</taxon>
        <taxon>Bacillati</taxon>
        <taxon>Actinomycetota</taxon>
        <taxon>Actinomycetes</taxon>
        <taxon>Pseudonocardiales</taxon>
        <taxon>Pseudonocardiaceae</taxon>
        <taxon>Herbihabitans</taxon>
    </lineage>
</organism>
<dbReference type="Gene3D" id="1.10.287.110">
    <property type="entry name" value="DnaJ domain"/>
    <property type="match status" value="1"/>
</dbReference>
<gene>
    <name evidence="1" type="ORF">EV193_102619</name>
</gene>
<sequence length="78" mass="8935">MSGRTPEERAAYRAFVKAHHPDRGGDPDAFVAGIQELKASPPPTTDPPVVVVRRPRGVRRIAVQVNKWWRRRRRTRVV</sequence>
<dbReference type="InterPro" id="IPR036869">
    <property type="entry name" value="J_dom_sf"/>
</dbReference>
<dbReference type="Proteomes" id="UP000294257">
    <property type="component" value="Unassembled WGS sequence"/>
</dbReference>
<evidence type="ECO:0000313" key="1">
    <source>
        <dbReference type="EMBL" id="RZS43638.1"/>
    </source>
</evidence>
<reference evidence="1 2" key="1">
    <citation type="submission" date="2019-02" db="EMBL/GenBank/DDBJ databases">
        <title>Genomic Encyclopedia of Type Strains, Phase IV (KMG-IV): sequencing the most valuable type-strain genomes for metagenomic binning, comparative biology and taxonomic classification.</title>
        <authorList>
            <person name="Goeker M."/>
        </authorList>
    </citation>
    <scope>NUCLEOTIDE SEQUENCE [LARGE SCALE GENOMIC DNA]</scope>
    <source>
        <strain evidence="1 2">DSM 101727</strain>
    </source>
</reference>
<name>A0A4Q7L264_9PSEU</name>
<proteinExistence type="predicted"/>
<evidence type="ECO:0008006" key="3">
    <source>
        <dbReference type="Google" id="ProtNLM"/>
    </source>
</evidence>
<keyword evidence="2" id="KW-1185">Reference proteome</keyword>
<evidence type="ECO:0000313" key="2">
    <source>
        <dbReference type="Proteomes" id="UP000294257"/>
    </source>
</evidence>
<dbReference type="EMBL" id="SGWQ01000002">
    <property type="protein sequence ID" value="RZS43638.1"/>
    <property type="molecule type" value="Genomic_DNA"/>
</dbReference>